<dbReference type="AlphaFoldDB" id="A0AAI8E8N6"/>
<keyword evidence="1" id="KW-1133">Transmembrane helix</keyword>
<keyword evidence="1" id="KW-0812">Transmembrane</keyword>
<organism evidence="2 3">
    <name type="scientific">Brucella suis</name>
    <dbReference type="NCBI Taxonomy" id="29461"/>
    <lineage>
        <taxon>Bacteria</taxon>
        <taxon>Pseudomonadati</taxon>
        <taxon>Pseudomonadota</taxon>
        <taxon>Alphaproteobacteria</taxon>
        <taxon>Hyphomicrobiales</taxon>
        <taxon>Brucellaceae</taxon>
        <taxon>Brucella/Ochrobactrum group</taxon>
        <taxon>Brucella</taxon>
    </lineage>
</organism>
<proteinExistence type="predicted"/>
<evidence type="ECO:0000256" key="1">
    <source>
        <dbReference type="SAM" id="Phobius"/>
    </source>
</evidence>
<name>A0AAI8E8N6_BRUSS</name>
<reference evidence="2 3" key="1">
    <citation type="submission" date="2017-10" db="EMBL/GenBank/DDBJ databases">
        <title>First isolation and characterization of Brucella suis from yak.</title>
        <authorList>
            <person name="Yang X."/>
            <person name="Wang N."/>
            <person name="Cao X."/>
            <person name="Bie P."/>
            <person name="Wang J."/>
            <person name="Lyu Y."/>
            <person name="Wu Q."/>
        </authorList>
    </citation>
    <scope>NUCLEOTIDE SEQUENCE [LARGE SCALE GENOMIC DNA]</scope>
    <source>
        <strain evidence="2 3">QH05</strain>
    </source>
</reference>
<evidence type="ECO:0000313" key="3">
    <source>
        <dbReference type="Proteomes" id="UP000230889"/>
    </source>
</evidence>
<sequence>MIAGRAGRRQQGSITPIYLLKTAAICAALISFITSSCSTPSYAYTAKEFKRTWDSKNFFNANKIALVIEYCSTIRTEREIMSYLIDEYIKKSRKETGLSYSISK</sequence>
<evidence type="ECO:0000313" key="2">
    <source>
        <dbReference type="EMBL" id="ATQ52107.1"/>
    </source>
</evidence>
<protein>
    <submittedName>
        <fullName evidence="2">Uncharacterized protein</fullName>
    </submittedName>
</protein>
<accession>A0AAI8E8N6</accession>
<dbReference type="EMBL" id="CP024420">
    <property type="protein sequence ID" value="ATQ52107.1"/>
    <property type="molecule type" value="Genomic_DNA"/>
</dbReference>
<feature type="transmembrane region" description="Helical" evidence="1">
    <location>
        <begin position="12"/>
        <end position="33"/>
    </location>
</feature>
<gene>
    <name evidence="2" type="ORF">CS875_05405</name>
</gene>
<dbReference type="Proteomes" id="UP000230889">
    <property type="component" value="Chromosome 1"/>
</dbReference>
<keyword evidence="1" id="KW-0472">Membrane</keyword>